<dbReference type="GO" id="GO:0030198">
    <property type="term" value="P:extracellular matrix organization"/>
    <property type="evidence" value="ECO:0007669"/>
    <property type="project" value="TreeGrafter"/>
</dbReference>
<dbReference type="Proteomes" id="UP000005408">
    <property type="component" value="Unassembled WGS sequence"/>
</dbReference>
<dbReference type="SUPFAM" id="SSF47090">
    <property type="entry name" value="PGBD-like"/>
    <property type="match status" value="1"/>
</dbReference>
<dbReference type="AlphaFoldDB" id="A0A8W8JV28"/>
<dbReference type="SUPFAM" id="SSF50923">
    <property type="entry name" value="Hemopexin-like domain"/>
    <property type="match status" value="1"/>
</dbReference>
<dbReference type="InterPro" id="IPR036375">
    <property type="entry name" value="Hemopexin-like_dom_sf"/>
</dbReference>
<dbReference type="InterPro" id="IPR018487">
    <property type="entry name" value="Hemopexin-like_repeat"/>
</dbReference>
<dbReference type="Gene3D" id="2.110.10.10">
    <property type="entry name" value="Hemopexin-like domain"/>
    <property type="match status" value="1"/>
</dbReference>
<dbReference type="Gene3D" id="1.10.101.10">
    <property type="entry name" value="PGBD-like superfamily/PGBD"/>
    <property type="match status" value="1"/>
</dbReference>
<keyword evidence="2" id="KW-0732">Signal</keyword>
<organism evidence="3 4">
    <name type="scientific">Magallana gigas</name>
    <name type="common">Pacific oyster</name>
    <name type="synonym">Crassostrea gigas</name>
    <dbReference type="NCBI Taxonomy" id="29159"/>
    <lineage>
        <taxon>Eukaryota</taxon>
        <taxon>Metazoa</taxon>
        <taxon>Spiralia</taxon>
        <taxon>Lophotrochozoa</taxon>
        <taxon>Mollusca</taxon>
        <taxon>Bivalvia</taxon>
        <taxon>Autobranchia</taxon>
        <taxon>Pteriomorphia</taxon>
        <taxon>Ostreida</taxon>
        <taxon>Ostreoidea</taxon>
        <taxon>Ostreidae</taxon>
        <taxon>Magallana</taxon>
    </lineage>
</organism>
<feature type="repeat" description="Hemopexin" evidence="1">
    <location>
        <begin position="277"/>
        <end position="317"/>
    </location>
</feature>
<feature type="chain" id="PRO_5036468786" evidence="2">
    <location>
        <begin position="21"/>
        <end position="329"/>
    </location>
</feature>
<sequence length="329" mass="37846">MNSAMIFGLLTLVVLYSVSGEKTTEQIETYLCKYGYLIENCNTNRLASEENRIYAIKWWQMFSNLEVTGDIGPADEEVMDKRRCACEDVMQKDEVMNPELQPQQFNLGPKWRKTALTWKITKFTRPTPRPEIPEFCNVQIQAAVRDFDGTLFVFTQGNYVMRITETGFLDRIRTNNLFRRAPWSMDAAYSIPSLGRTYFMRGQRLWEFDRMRNPMGTILVQGGPRTMPERPRAVIATSASGNDVEVFGSGILWRMKMNGEVIVGSHRYISSQYSGVPSMIDAAVRWDSRTVYFFKGNRYYRYDTSRRTVIGEGDFGPAFLKGECGDAPR</sequence>
<evidence type="ECO:0000256" key="1">
    <source>
        <dbReference type="PROSITE-ProRule" id="PRU01011"/>
    </source>
</evidence>
<keyword evidence="4" id="KW-1185">Reference proteome</keyword>
<dbReference type="GO" id="GO:0004222">
    <property type="term" value="F:metalloendopeptidase activity"/>
    <property type="evidence" value="ECO:0007669"/>
    <property type="project" value="TreeGrafter"/>
</dbReference>
<evidence type="ECO:0000313" key="4">
    <source>
        <dbReference type="Proteomes" id="UP000005408"/>
    </source>
</evidence>
<feature type="repeat" description="Hemopexin" evidence="1">
    <location>
        <begin position="182"/>
        <end position="234"/>
    </location>
</feature>
<evidence type="ECO:0000256" key="2">
    <source>
        <dbReference type="SAM" id="SignalP"/>
    </source>
</evidence>
<dbReference type="Pfam" id="PF00045">
    <property type="entry name" value="Hemopexin"/>
    <property type="match status" value="1"/>
</dbReference>
<name>A0A8W8JV28_MAGGI</name>
<dbReference type="GO" id="GO:0030574">
    <property type="term" value="P:collagen catabolic process"/>
    <property type="evidence" value="ECO:0007669"/>
    <property type="project" value="TreeGrafter"/>
</dbReference>
<dbReference type="GO" id="GO:0005615">
    <property type="term" value="C:extracellular space"/>
    <property type="evidence" value="ECO:0007669"/>
    <property type="project" value="TreeGrafter"/>
</dbReference>
<dbReference type="PANTHER" id="PTHR10201:SF294">
    <property type="entry name" value="MATRIX METALLOPROTEINASE 16"/>
    <property type="match status" value="1"/>
</dbReference>
<dbReference type="InterPro" id="IPR036366">
    <property type="entry name" value="PGBDSf"/>
</dbReference>
<evidence type="ECO:0000313" key="3">
    <source>
        <dbReference type="EnsemblMetazoa" id="G21187.4:cds"/>
    </source>
</evidence>
<feature type="signal peptide" evidence="2">
    <location>
        <begin position="1"/>
        <end position="20"/>
    </location>
</feature>
<dbReference type="InterPro" id="IPR036365">
    <property type="entry name" value="PGBD-like_sf"/>
</dbReference>
<protein>
    <submittedName>
        <fullName evidence="3">Uncharacterized protein</fullName>
    </submittedName>
</protein>
<dbReference type="EnsemblMetazoa" id="G21187.4">
    <property type="protein sequence ID" value="G21187.4:cds"/>
    <property type="gene ID" value="G21187"/>
</dbReference>
<dbReference type="SMART" id="SM00120">
    <property type="entry name" value="HX"/>
    <property type="match status" value="3"/>
</dbReference>
<accession>A0A8W8JV28</accession>
<reference evidence="3" key="1">
    <citation type="submission" date="2022-08" db="UniProtKB">
        <authorList>
            <consortium name="EnsemblMetazoa"/>
        </authorList>
    </citation>
    <scope>IDENTIFICATION</scope>
    <source>
        <strain evidence="3">05x7-T-G4-1.051#20</strain>
    </source>
</reference>
<dbReference type="PANTHER" id="PTHR10201">
    <property type="entry name" value="MATRIX METALLOPROTEINASE"/>
    <property type="match status" value="1"/>
</dbReference>
<dbReference type="PROSITE" id="PS51642">
    <property type="entry name" value="HEMOPEXIN_2"/>
    <property type="match status" value="2"/>
</dbReference>
<proteinExistence type="predicted"/>